<keyword evidence="12" id="KW-1185">Reference proteome</keyword>
<feature type="repeat" description="ANK" evidence="7">
    <location>
        <begin position="133"/>
        <end position="165"/>
    </location>
</feature>
<evidence type="ECO:0000256" key="7">
    <source>
        <dbReference type="PROSITE-ProRule" id="PRU00023"/>
    </source>
</evidence>
<evidence type="ECO:0000256" key="3">
    <source>
        <dbReference type="ARBA" id="ARBA00022737"/>
    </source>
</evidence>
<sequence length="261" mass="27903">MGLFQAVKISLLPILLLFCCIEGKPQNLNDQCTEGQYLEQDCNNCTCVSGQRLCTTNICSPDTTGQPTDAAATVRPSTATLPVSSSTTTPTIQPTTAISDLDLWEAARYGKLELLNQAIASGADFNWRNPDWFGNTALHATTDFDEADTASALLAAGADKNRKNDDEQTPLHVASILGSIDVASVLLTAGADVEAKNIAQRTALHIAVFFNNVAVVELLLRNGADQSAKDIRGDTPADRARRWGRDDLANIIDAYPDPIAG</sequence>
<dbReference type="InterPro" id="IPR036770">
    <property type="entry name" value="Ankyrin_rpt-contain_sf"/>
</dbReference>
<comment type="caution">
    <text evidence="11">The sequence shown here is derived from an EMBL/GenBank/DDBJ whole genome shotgun (WGS) entry which is preliminary data.</text>
</comment>
<reference evidence="11 12" key="1">
    <citation type="submission" date="2024-05" db="EMBL/GenBank/DDBJ databases">
        <authorList>
            <person name="Wallberg A."/>
        </authorList>
    </citation>
    <scope>NUCLEOTIDE SEQUENCE [LARGE SCALE GENOMIC DNA]</scope>
</reference>
<name>A0AAV2RMA1_MEGNR</name>
<dbReference type="Pfam" id="PF00023">
    <property type="entry name" value="Ank"/>
    <property type="match status" value="1"/>
</dbReference>
<evidence type="ECO:0000259" key="10">
    <source>
        <dbReference type="PROSITE" id="PS51446"/>
    </source>
</evidence>
<keyword evidence="4 7" id="KW-0040">ANK repeat</keyword>
<evidence type="ECO:0000256" key="5">
    <source>
        <dbReference type="ARBA" id="ARBA00023157"/>
    </source>
</evidence>
<keyword evidence="2" id="KW-0964">Secreted</keyword>
<keyword evidence="8" id="KW-0646">Protease inhibitor</keyword>
<evidence type="ECO:0000256" key="2">
    <source>
        <dbReference type="ARBA" id="ARBA00022525"/>
    </source>
</evidence>
<dbReference type="PROSITE" id="PS50088">
    <property type="entry name" value="ANK_REPEAT"/>
    <property type="match status" value="3"/>
</dbReference>
<organism evidence="11 12">
    <name type="scientific">Meganyctiphanes norvegica</name>
    <name type="common">Northern krill</name>
    <name type="synonym">Thysanopoda norvegica</name>
    <dbReference type="NCBI Taxonomy" id="48144"/>
    <lineage>
        <taxon>Eukaryota</taxon>
        <taxon>Metazoa</taxon>
        <taxon>Ecdysozoa</taxon>
        <taxon>Arthropoda</taxon>
        <taxon>Crustacea</taxon>
        <taxon>Multicrustacea</taxon>
        <taxon>Malacostraca</taxon>
        <taxon>Eumalacostraca</taxon>
        <taxon>Eucarida</taxon>
        <taxon>Euphausiacea</taxon>
        <taxon>Euphausiidae</taxon>
        <taxon>Meganyctiphanes</taxon>
    </lineage>
</organism>
<dbReference type="PANTHER" id="PTHR24171:SF9">
    <property type="entry name" value="ANKYRIN REPEAT DOMAIN-CONTAINING PROTEIN 39"/>
    <property type="match status" value="1"/>
</dbReference>
<comment type="caution">
    <text evidence="8">Lacks conserved residue(s) required for the propagation of feature annotation.</text>
</comment>
<dbReference type="InterPro" id="IPR002110">
    <property type="entry name" value="Ankyrin_rpt"/>
</dbReference>
<keyword evidence="3" id="KW-0677">Repeat</keyword>
<evidence type="ECO:0000256" key="4">
    <source>
        <dbReference type="ARBA" id="ARBA00023043"/>
    </source>
</evidence>
<feature type="domain" description="Pacifastin" evidence="10">
    <location>
        <begin position="29"/>
        <end position="62"/>
    </location>
</feature>
<dbReference type="PANTHER" id="PTHR24171">
    <property type="entry name" value="ANKYRIN REPEAT DOMAIN-CONTAINING PROTEIN 39-RELATED"/>
    <property type="match status" value="1"/>
</dbReference>
<dbReference type="PROSITE" id="PS50297">
    <property type="entry name" value="ANK_REP_REGION"/>
    <property type="match status" value="2"/>
</dbReference>
<dbReference type="Pfam" id="PF12796">
    <property type="entry name" value="Ank_2"/>
    <property type="match status" value="1"/>
</dbReference>
<feature type="repeat" description="ANK" evidence="7">
    <location>
        <begin position="199"/>
        <end position="231"/>
    </location>
</feature>
<feature type="signal peptide" evidence="9">
    <location>
        <begin position="1"/>
        <end position="23"/>
    </location>
</feature>
<dbReference type="InterPro" id="IPR008037">
    <property type="entry name" value="Pacifastin_dom"/>
</dbReference>
<comment type="similarity">
    <text evidence="6 8">Belongs to the protease inhibitor I19 family.</text>
</comment>
<dbReference type="AlphaFoldDB" id="A0AAV2RMA1"/>
<evidence type="ECO:0000256" key="6">
    <source>
        <dbReference type="ARBA" id="ARBA00029459"/>
    </source>
</evidence>
<protein>
    <recommendedName>
        <fullName evidence="10">Pacifastin domain-containing protein</fullName>
    </recommendedName>
</protein>
<evidence type="ECO:0000256" key="9">
    <source>
        <dbReference type="SAM" id="SignalP"/>
    </source>
</evidence>
<dbReference type="GO" id="GO:0005576">
    <property type="term" value="C:extracellular region"/>
    <property type="evidence" value="ECO:0007669"/>
    <property type="project" value="UniProtKB-SubCell"/>
</dbReference>
<proteinExistence type="inferred from homology"/>
<evidence type="ECO:0000313" key="11">
    <source>
        <dbReference type="EMBL" id="CAL4131818.1"/>
    </source>
</evidence>
<dbReference type="InterPro" id="IPR036201">
    <property type="entry name" value="Pacifastin_dom_sf"/>
</dbReference>
<dbReference type="GO" id="GO:0004867">
    <property type="term" value="F:serine-type endopeptidase inhibitor activity"/>
    <property type="evidence" value="ECO:0007669"/>
    <property type="project" value="UniProtKB-UniRule"/>
</dbReference>
<dbReference type="EMBL" id="CAXKWB010027423">
    <property type="protein sequence ID" value="CAL4131818.1"/>
    <property type="molecule type" value="Genomic_DNA"/>
</dbReference>
<evidence type="ECO:0000313" key="12">
    <source>
        <dbReference type="Proteomes" id="UP001497623"/>
    </source>
</evidence>
<keyword evidence="9" id="KW-0732">Signal</keyword>
<dbReference type="Proteomes" id="UP001497623">
    <property type="component" value="Unassembled WGS sequence"/>
</dbReference>
<feature type="disulfide bond" evidence="8">
    <location>
        <begin position="32"/>
        <end position="47"/>
    </location>
</feature>
<accession>A0AAV2RMA1</accession>
<keyword evidence="8" id="KW-0722">Serine protease inhibitor</keyword>
<dbReference type="SMART" id="SM00248">
    <property type="entry name" value="ANK"/>
    <property type="match status" value="4"/>
</dbReference>
<evidence type="ECO:0000256" key="8">
    <source>
        <dbReference type="PROSITE-ProRule" id="PRU00776"/>
    </source>
</evidence>
<dbReference type="PRINTS" id="PR01415">
    <property type="entry name" value="ANKYRIN"/>
</dbReference>
<dbReference type="SUPFAM" id="SSF48403">
    <property type="entry name" value="Ankyrin repeat"/>
    <property type="match status" value="1"/>
</dbReference>
<evidence type="ECO:0000256" key="1">
    <source>
        <dbReference type="ARBA" id="ARBA00004613"/>
    </source>
</evidence>
<feature type="chain" id="PRO_5043562073" description="Pacifastin domain-containing protein" evidence="9">
    <location>
        <begin position="24"/>
        <end position="261"/>
    </location>
</feature>
<dbReference type="Gene3D" id="1.25.40.20">
    <property type="entry name" value="Ankyrin repeat-containing domain"/>
    <property type="match status" value="1"/>
</dbReference>
<dbReference type="Pfam" id="PF05375">
    <property type="entry name" value="Pacifastin_I"/>
    <property type="match status" value="1"/>
</dbReference>
<feature type="repeat" description="ANK" evidence="7">
    <location>
        <begin position="166"/>
        <end position="198"/>
    </location>
</feature>
<gene>
    <name evidence="11" type="ORF">MNOR_LOCUS26867</name>
</gene>
<dbReference type="SUPFAM" id="SSF57283">
    <property type="entry name" value="PMP inhibitors"/>
    <property type="match status" value="1"/>
</dbReference>
<dbReference type="PROSITE" id="PS51446">
    <property type="entry name" value="PACIFASTIN"/>
    <property type="match status" value="1"/>
</dbReference>
<keyword evidence="5 8" id="KW-1015">Disulfide bond</keyword>
<comment type="subcellular location">
    <subcellularLocation>
        <location evidence="1">Secreted</location>
    </subcellularLocation>
</comment>